<dbReference type="Pfam" id="PF16060">
    <property type="entry name" value="DUF4802"/>
    <property type="match status" value="1"/>
</dbReference>
<feature type="compositionally biased region" description="Low complexity" evidence="1">
    <location>
        <begin position="487"/>
        <end position="496"/>
    </location>
</feature>
<feature type="compositionally biased region" description="Basic and acidic residues" evidence="1">
    <location>
        <begin position="523"/>
        <end position="540"/>
    </location>
</feature>
<feature type="region of interest" description="Disordered" evidence="1">
    <location>
        <begin position="523"/>
        <end position="552"/>
    </location>
</feature>
<accession>A0AAD4K322</accession>
<feature type="region of interest" description="Disordered" evidence="1">
    <location>
        <begin position="471"/>
        <end position="496"/>
    </location>
</feature>
<feature type="region of interest" description="Disordered" evidence="1">
    <location>
        <begin position="183"/>
        <end position="222"/>
    </location>
</feature>
<dbReference type="EMBL" id="JAJJHW010002585">
    <property type="protein sequence ID" value="KAH8372287.1"/>
    <property type="molecule type" value="Genomic_DNA"/>
</dbReference>
<evidence type="ECO:0000256" key="1">
    <source>
        <dbReference type="SAM" id="MobiDB-lite"/>
    </source>
</evidence>
<name>A0AAD4K322_9MUSC</name>
<dbReference type="AlphaFoldDB" id="A0AAD4K322"/>
<evidence type="ECO:0000259" key="2">
    <source>
        <dbReference type="Pfam" id="PF16060"/>
    </source>
</evidence>
<proteinExistence type="predicted"/>
<feature type="domain" description="DUF4802" evidence="2">
    <location>
        <begin position="400"/>
        <end position="459"/>
    </location>
</feature>
<organism evidence="3 4">
    <name type="scientific">Drosophila rubida</name>
    <dbReference type="NCBI Taxonomy" id="30044"/>
    <lineage>
        <taxon>Eukaryota</taxon>
        <taxon>Metazoa</taxon>
        <taxon>Ecdysozoa</taxon>
        <taxon>Arthropoda</taxon>
        <taxon>Hexapoda</taxon>
        <taxon>Insecta</taxon>
        <taxon>Pterygota</taxon>
        <taxon>Neoptera</taxon>
        <taxon>Endopterygota</taxon>
        <taxon>Diptera</taxon>
        <taxon>Brachycera</taxon>
        <taxon>Muscomorpha</taxon>
        <taxon>Ephydroidea</taxon>
        <taxon>Drosophilidae</taxon>
        <taxon>Drosophila</taxon>
    </lineage>
</organism>
<evidence type="ECO:0000313" key="3">
    <source>
        <dbReference type="EMBL" id="KAH8372287.1"/>
    </source>
</evidence>
<dbReference type="Proteomes" id="UP001200034">
    <property type="component" value="Unassembled WGS sequence"/>
</dbReference>
<evidence type="ECO:0000313" key="4">
    <source>
        <dbReference type="Proteomes" id="UP001200034"/>
    </source>
</evidence>
<feature type="compositionally biased region" description="Low complexity" evidence="1">
    <location>
        <begin position="343"/>
        <end position="360"/>
    </location>
</feature>
<protein>
    <recommendedName>
        <fullName evidence="2">DUF4802 domain-containing protein</fullName>
    </recommendedName>
</protein>
<dbReference type="InterPro" id="IPR032061">
    <property type="entry name" value="DUF4802"/>
</dbReference>
<gene>
    <name evidence="3" type="ORF">KR093_010943</name>
</gene>
<sequence>MDDMVYQCSNQNSIYVLNAGYNPSYGDFGAHAMHTQMTATGREMNGSRTTRTRNSIGASCSSAACSLQHKFKSFGTAAASNGNSSAMPSTAATATATATAIATTAATMATTIIAATATSTAAEAAATPTPAAAAAAATATTIATSYVNPVATSMSTAMCSPATAALQKLFNCSVGGGGGGGNNVCQNVSHRNHQQQPPSQQQQQQQQQQSNHSSNNNNCPVGSHNNSCLSATTSSHRSICDPHEGPAGAGAGALPLLGSTVAANKKKCTNVKSTLIAKKTKFLKFLEEEKWRSSNNVAQLTADDAEACGAPLALLPSSNEAEPYTASTTSSAMAATSSLAAHSGIKHNNNNNNSGSSSNSREAAGAEQQQNKLNNWSMHNDSNNKLTNYQQLELNKQTAKSSYELYQEAADILGLSCSLCDNCRCLDCQSGYFDCADDDDESYSEQSLMDEYDEYDYHGYGYEQQSPLLTTAHHAGPNQPAMTQPDQHQLQQQQQQQQLQAPDLNLCYAVDCQQNCIRSDDGHRKEGTFQTDSEHEHENETEADAETEPNTATKSEHRLAIDFDLINATSSQVLQNCATFNDLSLLDAERRVEPFT</sequence>
<feature type="compositionally biased region" description="Low complexity" evidence="1">
    <location>
        <begin position="194"/>
        <end position="218"/>
    </location>
</feature>
<keyword evidence="4" id="KW-1185">Reference proteome</keyword>
<comment type="caution">
    <text evidence="3">The sequence shown here is derived from an EMBL/GenBank/DDBJ whole genome shotgun (WGS) entry which is preliminary data.</text>
</comment>
<reference evidence="3" key="1">
    <citation type="journal article" date="2021" name="Mol. Ecol. Resour.">
        <title>Phylogenomic analyses of the genus Drosophila reveals genomic signals of climate adaptation.</title>
        <authorList>
            <person name="Li F."/>
            <person name="Rane R.V."/>
            <person name="Luria V."/>
            <person name="Xiong Z."/>
            <person name="Chen J."/>
            <person name="Li Z."/>
            <person name="Catullo R.A."/>
            <person name="Griffin P.C."/>
            <person name="Schiffer M."/>
            <person name="Pearce S."/>
            <person name="Lee S.F."/>
            <person name="McElroy K."/>
            <person name="Stocker A."/>
            <person name="Shirriffs J."/>
            <person name="Cockerell F."/>
            <person name="Coppin C."/>
            <person name="Sgro C.M."/>
            <person name="Karger A."/>
            <person name="Cain J.W."/>
            <person name="Weber J.A."/>
            <person name="Santpere G."/>
            <person name="Kirschner M.W."/>
            <person name="Hoffmann A.A."/>
            <person name="Oakeshott J.G."/>
            <person name="Zhang G."/>
        </authorList>
    </citation>
    <scope>NUCLEOTIDE SEQUENCE</scope>
    <source>
        <strain evidence="3">BGI-SZ-2011g</strain>
    </source>
</reference>
<feature type="region of interest" description="Disordered" evidence="1">
    <location>
        <begin position="343"/>
        <end position="369"/>
    </location>
</feature>